<name>A0A0Q2M6X7_VIBFU</name>
<dbReference type="Pfam" id="PF00132">
    <property type="entry name" value="Hexapep"/>
    <property type="match status" value="1"/>
</dbReference>
<dbReference type="PANTHER" id="PTHR43300">
    <property type="entry name" value="ACETYLTRANSFERASE"/>
    <property type="match status" value="1"/>
</dbReference>
<dbReference type="InParanoid" id="A0A0Q2M6X7"/>
<dbReference type="InterPro" id="IPR020019">
    <property type="entry name" value="AcTrfase_PglD-like"/>
</dbReference>
<evidence type="ECO:0000259" key="4">
    <source>
        <dbReference type="Pfam" id="PF17836"/>
    </source>
</evidence>
<dbReference type="SUPFAM" id="SSF51161">
    <property type="entry name" value="Trimeric LpxA-like enzymes"/>
    <property type="match status" value="1"/>
</dbReference>
<comment type="caution">
    <text evidence="5">The sequence shown here is derived from an EMBL/GenBank/DDBJ whole genome shotgun (WGS) entry which is preliminary data.</text>
</comment>
<feature type="active site" description="Proton acceptor" evidence="2">
    <location>
        <position position="142"/>
    </location>
</feature>
<evidence type="ECO:0000313" key="5">
    <source>
        <dbReference type="EMBL" id="KQH83650.1"/>
    </source>
</evidence>
<evidence type="ECO:0000256" key="1">
    <source>
        <dbReference type="ARBA" id="ARBA00007274"/>
    </source>
</evidence>
<dbReference type="NCBIfam" id="TIGR03570">
    <property type="entry name" value="NeuD_NnaD"/>
    <property type="match status" value="1"/>
</dbReference>
<evidence type="ECO:0000313" key="6">
    <source>
        <dbReference type="Proteomes" id="UP000051221"/>
    </source>
</evidence>
<feature type="binding site" evidence="3">
    <location>
        <position position="75"/>
    </location>
    <ligand>
        <name>substrate</name>
    </ligand>
</feature>
<organism evidence="5 6">
    <name type="scientific">Vibrio furnissii</name>
    <dbReference type="NCBI Taxonomy" id="29494"/>
    <lineage>
        <taxon>Bacteria</taxon>
        <taxon>Pseudomonadati</taxon>
        <taxon>Pseudomonadota</taxon>
        <taxon>Gammaproteobacteria</taxon>
        <taxon>Vibrionales</taxon>
        <taxon>Vibrionaceae</taxon>
        <taxon>Vibrio</taxon>
    </lineage>
</organism>
<comment type="similarity">
    <text evidence="1">Belongs to the transferase hexapeptide repeat family.</text>
</comment>
<dbReference type="PANTHER" id="PTHR43300:SF7">
    <property type="entry name" value="UDP-N-ACETYLBACILLOSAMINE N-ACETYLTRANSFERASE"/>
    <property type="match status" value="1"/>
</dbReference>
<accession>A0A0Q2M6X7</accession>
<evidence type="ECO:0000256" key="2">
    <source>
        <dbReference type="PIRSR" id="PIRSR620019-1"/>
    </source>
</evidence>
<dbReference type="EMBL" id="LKHS01000033">
    <property type="protein sequence ID" value="KQH83650.1"/>
    <property type="molecule type" value="Genomic_DNA"/>
</dbReference>
<dbReference type="Gene3D" id="3.40.50.20">
    <property type="match status" value="1"/>
</dbReference>
<dbReference type="InterPro" id="IPR011004">
    <property type="entry name" value="Trimer_LpxA-like_sf"/>
</dbReference>
<feature type="domain" description="PglD N-terminal" evidence="4">
    <location>
        <begin position="6"/>
        <end position="84"/>
    </location>
</feature>
<dbReference type="Gene3D" id="2.160.10.10">
    <property type="entry name" value="Hexapeptide repeat proteins"/>
    <property type="match status" value="1"/>
</dbReference>
<dbReference type="Pfam" id="PF17836">
    <property type="entry name" value="PglD_N"/>
    <property type="match status" value="1"/>
</dbReference>
<protein>
    <recommendedName>
        <fullName evidence="4">PglD N-terminal domain-containing protein</fullName>
    </recommendedName>
</protein>
<dbReference type="InterPro" id="IPR050179">
    <property type="entry name" value="Trans_hexapeptide_repeat"/>
</dbReference>
<keyword evidence="6" id="KW-1185">Reference proteome</keyword>
<evidence type="ECO:0000256" key="3">
    <source>
        <dbReference type="PIRSR" id="PIRSR620019-2"/>
    </source>
</evidence>
<gene>
    <name evidence="5" type="ORF">AMR76_21820</name>
</gene>
<feature type="binding site" evidence="3">
    <location>
        <position position="151"/>
    </location>
    <ligand>
        <name>acetyl-CoA</name>
        <dbReference type="ChEBI" id="CHEBI:57288"/>
    </ligand>
</feature>
<sequence length="215" mass="23008">MIKNCLVIGCGSHAHSVISIIESSLEKYKIIGLVDTENNYNHLEEKSGYKVIASIGELINTKARFSGIDCFLAIGDNKLRREIFGLIKSNGFKTPNVISKTAFVDRTVKMGEGNVISHGSIINSQSSLGSNNLINTGSIIEHDCLLGQHNHIGPKAVVCGNVKIGDLVFLGAGSIVLPKVNICDEIILGAGSLLKTNVLIKKSTFVGTPAKEIHK</sequence>
<dbReference type="InterPro" id="IPR041561">
    <property type="entry name" value="PglD_N"/>
</dbReference>
<dbReference type="RefSeq" id="WP_055467214.1">
    <property type="nucleotide sequence ID" value="NZ_LKHS01000033.1"/>
</dbReference>
<dbReference type="InterPro" id="IPR001451">
    <property type="entry name" value="Hexapep"/>
</dbReference>
<dbReference type="CDD" id="cd03360">
    <property type="entry name" value="LbH_AT_putative"/>
    <property type="match status" value="1"/>
</dbReference>
<proteinExistence type="inferred from homology"/>
<feature type="site" description="Increases basicity of active site His" evidence="2">
    <location>
        <position position="143"/>
    </location>
</feature>
<reference evidence="5 6" key="1">
    <citation type="submission" date="2015-08" db="EMBL/GenBank/DDBJ databases">
        <title>Antibacterial properties of a collection of Vibrionaceae strains.</title>
        <authorList>
            <person name="Giubergia S."/>
        </authorList>
    </citation>
    <scope>NUCLEOTIDE SEQUENCE [LARGE SCALE GENOMIC DNA]</scope>
    <source>
        <strain evidence="5 6">S0821</strain>
    </source>
</reference>
<dbReference type="AlphaFoldDB" id="A0A0Q2M6X7"/>
<dbReference type="Proteomes" id="UP000051221">
    <property type="component" value="Unassembled WGS sequence"/>
</dbReference>